<sequence>FASPLSNVSAGTSTYTDGATADGLTYYYVVRAQDNIGNIETNTNEAIATANATLPPSPSNLTAAPISGDGVQLTWTASSTETDVSQYNIYRAVSSGAQDYSSPTYTVSVGITSYTDSSATSGQVYYYVVRAQDAAGNTDSNTNEASATAGFAFSVNQIYTRYQDSLLCDLASSTDRYNPTAFTKGNIDEIYLKVNLLGPASLDESSSSIALYKLVDSETEEVLGSQGVNQGTGWAELSFHLDAEFDPDLD</sequence>
<gene>
    <name evidence="2" type="ORF">S03H2_57359</name>
</gene>
<protein>
    <recommendedName>
        <fullName evidence="1">Fibronectin type-III domain-containing protein</fullName>
    </recommendedName>
</protein>
<evidence type="ECO:0000313" key="2">
    <source>
        <dbReference type="EMBL" id="GAH80707.1"/>
    </source>
</evidence>
<dbReference type="EMBL" id="BARU01036767">
    <property type="protein sequence ID" value="GAH80707.1"/>
    <property type="molecule type" value="Genomic_DNA"/>
</dbReference>
<feature type="non-terminal residue" evidence="2">
    <location>
        <position position="250"/>
    </location>
</feature>
<accession>X1IG69</accession>
<feature type="non-terminal residue" evidence="2">
    <location>
        <position position="1"/>
    </location>
</feature>
<name>X1IG69_9ZZZZ</name>
<dbReference type="Gene3D" id="2.60.40.10">
    <property type="entry name" value="Immunoglobulins"/>
    <property type="match status" value="2"/>
</dbReference>
<dbReference type="InterPro" id="IPR036116">
    <property type="entry name" value="FN3_sf"/>
</dbReference>
<organism evidence="2">
    <name type="scientific">marine sediment metagenome</name>
    <dbReference type="NCBI Taxonomy" id="412755"/>
    <lineage>
        <taxon>unclassified sequences</taxon>
        <taxon>metagenomes</taxon>
        <taxon>ecological metagenomes</taxon>
    </lineage>
</organism>
<comment type="caution">
    <text evidence="2">The sequence shown here is derived from an EMBL/GenBank/DDBJ whole genome shotgun (WGS) entry which is preliminary data.</text>
</comment>
<dbReference type="InterPro" id="IPR013783">
    <property type="entry name" value="Ig-like_fold"/>
</dbReference>
<proteinExistence type="predicted"/>
<dbReference type="PROSITE" id="PS50853">
    <property type="entry name" value="FN3"/>
    <property type="match status" value="1"/>
</dbReference>
<dbReference type="SUPFAM" id="SSF49265">
    <property type="entry name" value="Fibronectin type III"/>
    <property type="match status" value="1"/>
</dbReference>
<dbReference type="AlphaFoldDB" id="X1IG69"/>
<feature type="domain" description="Fibronectin type-III" evidence="1">
    <location>
        <begin position="57"/>
        <end position="152"/>
    </location>
</feature>
<dbReference type="SMART" id="SM00060">
    <property type="entry name" value="FN3"/>
    <property type="match status" value="1"/>
</dbReference>
<reference evidence="2" key="1">
    <citation type="journal article" date="2014" name="Front. Microbiol.">
        <title>High frequency of phylogenetically diverse reductive dehalogenase-homologous genes in deep subseafloor sedimentary metagenomes.</title>
        <authorList>
            <person name="Kawai M."/>
            <person name="Futagami T."/>
            <person name="Toyoda A."/>
            <person name="Takaki Y."/>
            <person name="Nishi S."/>
            <person name="Hori S."/>
            <person name="Arai W."/>
            <person name="Tsubouchi T."/>
            <person name="Morono Y."/>
            <person name="Uchiyama I."/>
            <person name="Ito T."/>
            <person name="Fujiyama A."/>
            <person name="Inagaki F."/>
            <person name="Takami H."/>
        </authorList>
    </citation>
    <scope>NUCLEOTIDE SEQUENCE</scope>
    <source>
        <strain evidence="2">Expedition CK06-06</strain>
    </source>
</reference>
<dbReference type="CDD" id="cd00063">
    <property type="entry name" value="FN3"/>
    <property type="match status" value="1"/>
</dbReference>
<dbReference type="InterPro" id="IPR003961">
    <property type="entry name" value="FN3_dom"/>
</dbReference>
<evidence type="ECO:0000259" key="1">
    <source>
        <dbReference type="PROSITE" id="PS50853"/>
    </source>
</evidence>